<dbReference type="Gramene" id="TuG1812G0400001827.01.T01">
    <property type="protein sequence ID" value="TuG1812G0400001827.01.T01.cds386672"/>
    <property type="gene ID" value="TuG1812G0400001827.01"/>
</dbReference>
<evidence type="ECO:0000256" key="1">
    <source>
        <dbReference type="SAM" id="MobiDB-lite"/>
    </source>
</evidence>
<accession>A0A8R7Q2N8</accession>
<dbReference type="EnsemblPlants" id="TuG1812G0400001827.01.T01">
    <property type="protein sequence ID" value="TuG1812G0400001827.01.T01.cds386672"/>
    <property type="gene ID" value="TuG1812G0400001827.01"/>
</dbReference>
<sequence length="35" mass="4251">MITHGTRNKPDRDYVRKEANLEQQNRVTTMQEMKM</sequence>
<protein>
    <submittedName>
        <fullName evidence="2">Uncharacterized protein</fullName>
    </submittedName>
</protein>
<reference evidence="2" key="2">
    <citation type="submission" date="2018-03" db="EMBL/GenBank/DDBJ databases">
        <title>The Triticum urartu genome reveals the dynamic nature of wheat genome evolution.</title>
        <authorList>
            <person name="Ling H."/>
            <person name="Ma B."/>
            <person name="Shi X."/>
            <person name="Liu H."/>
            <person name="Dong L."/>
            <person name="Sun H."/>
            <person name="Cao Y."/>
            <person name="Gao Q."/>
            <person name="Zheng S."/>
            <person name="Li Y."/>
            <person name="Yu Y."/>
            <person name="Du H."/>
            <person name="Qi M."/>
            <person name="Li Y."/>
            <person name="Yu H."/>
            <person name="Cui Y."/>
            <person name="Wang N."/>
            <person name="Chen C."/>
            <person name="Wu H."/>
            <person name="Zhao Y."/>
            <person name="Zhang J."/>
            <person name="Li Y."/>
            <person name="Zhou W."/>
            <person name="Zhang B."/>
            <person name="Hu W."/>
            <person name="Eijk M."/>
            <person name="Tang J."/>
            <person name="Witsenboer H."/>
            <person name="Zhao S."/>
            <person name="Li Z."/>
            <person name="Zhang A."/>
            <person name="Wang D."/>
            <person name="Liang C."/>
        </authorList>
    </citation>
    <scope>NUCLEOTIDE SEQUENCE [LARGE SCALE GENOMIC DNA]</scope>
    <source>
        <strain evidence="2">cv. G1812</strain>
    </source>
</reference>
<evidence type="ECO:0000313" key="3">
    <source>
        <dbReference type="Proteomes" id="UP000015106"/>
    </source>
</evidence>
<dbReference type="AlphaFoldDB" id="A0A8R7Q2N8"/>
<proteinExistence type="predicted"/>
<feature type="region of interest" description="Disordered" evidence="1">
    <location>
        <begin position="1"/>
        <end position="35"/>
    </location>
</feature>
<name>A0A8R7Q2N8_TRIUA</name>
<evidence type="ECO:0000313" key="2">
    <source>
        <dbReference type="EnsemblPlants" id="TuG1812G0400001827.01.T01.cds386672"/>
    </source>
</evidence>
<dbReference type="Proteomes" id="UP000015106">
    <property type="component" value="Chromosome 4"/>
</dbReference>
<feature type="compositionally biased region" description="Basic and acidic residues" evidence="1">
    <location>
        <begin position="8"/>
        <end position="20"/>
    </location>
</feature>
<reference evidence="2" key="3">
    <citation type="submission" date="2022-06" db="UniProtKB">
        <authorList>
            <consortium name="EnsemblPlants"/>
        </authorList>
    </citation>
    <scope>IDENTIFICATION</scope>
</reference>
<organism evidence="2 3">
    <name type="scientific">Triticum urartu</name>
    <name type="common">Red wild einkorn</name>
    <name type="synonym">Crithodium urartu</name>
    <dbReference type="NCBI Taxonomy" id="4572"/>
    <lineage>
        <taxon>Eukaryota</taxon>
        <taxon>Viridiplantae</taxon>
        <taxon>Streptophyta</taxon>
        <taxon>Embryophyta</taxon>
        <taxon>Tracheophyta</taxon>
        <taxon>Spermatophyta</taxon>
        <taxon>Magnoliopsida</taxon>
        <taxon>Liliopsida</taxon>
        <taxon>Poales</taxon>
        <taxon>Poaceae</taxon>
        <taxon>BOP clade</taxon>
        <taxon>Pooideae</taxon>
        <taxon>Triticodae</taxon>
        <taxon>Triticeae</taxon>
        <taxon>Triticinae</taxon>
        <taxon>Triticum</taxon>
    </lineage>
</organism>
<keyword evidence="3" id="KW-1185">Reference proteome</keyword>
<feature type="compositionally biased region" description="Polar residues" evidence="1">
    <location>
        <begin position="21"/>
        <end position="35"/>
    </location>
</feature>
<reference evidence="3" key="1">
    <citation type="journal article" date="2013" name="Nature">
        <title>Draft genome of the wheat A-genome progenitor Triticum urartu.</title>
        <authorList>
            <person name="Ling H.Q."/>
            <person name="Zhao S."/>
            <person name="Liu D."/>
            <person name="Wang J."/>
            <person name="Sun H."/>
            <person name="Zhang C."/>
            <person name="Fan H."/>
            <person name="Li D."/>
            <person name="Dong L."/>
            <person name="Tao Y."/>
            <person name="Gao C."/>
            <person name="Wu H."/>
            <person name="Li Y."/>
            <person name="Cui Y."/>
            <person name="Guo X."/>
            <person name="Zheng S."/>
            <person name="Wang B."/>
            <person name="Yu K."/>
            <person name="Liang Q."/>
            <person name="Yang W."/>
            <person name="Lou X."/>
            <person name="Chen J."/>
            <person name="Feng M."/>
            <person name="Jian J."/>
            <person name="Zhang X."/>
            <person name="Luo G."/>
            <person name="Jiang Y."/>
            <person name="Liu J."/>
            <person name="Wang Z."/>
            <person name="Sha Y."/>
            <person name="Zhang B."/>
            <person name="Wu H."/>
            <person name="Tang D."/>
            <person name="Shen Q."/>
            <person name="Xue P."/>
            <person name="Zou S."/>
            <person name="Wang X."/>
            <person name="Liu X."/>
            <person name="Wang F."/>
            <person name="Yang Y."/>
            <person name="An X."/>
            <person name="Dong Z."/>
            <person name="Zhang K."/>
            <person name="Zhang X."/>
            <person name="Luo M.C."/>
            <person name="Dvorak J."/>
            <person name="Tong Y."/>
            <person name="Wang J."/>
            <person name="Yang H."/>
            <person name="Li Z."/>
            <person name="Wang D."/>
            <person name="Zhang A."/>
            <person name="Wang J."/>
        </authorList>
    </citation>
    <scope>NUCLEOTIDE SEQUENCE</scope>
    <source>
        <strain evidence="3">cv. G1812</strain>
    </source>
</reference>